<dbReference type="EMBL" id="NOII01000001">
    <property type="protein sequence ID" value="OYD58474.1"/>
    <property type="molecule type" value="Genomic_DNA"/>
</dbReference>
<gene>
    <name evidence="1" type="ORF">CGZ90_00810</name>
</gene>
<name>A0A235FBS3_9BACL</name>
<dbReference type="OrthoDB" id="2721308at2"/>
<protein>
    <submittedName>
        <fullName evidence="1">Uncharacterized protein</fullName>
    </submittedName>
</protein>
<reference evidence="1 2" key="1">
    <citation type="submission" date="2017-07" db="EMBL/GenBank/DDBJ databases">
        <title>Fictibacillus sp. nov. GDSW-R2A3 Genome sequencing and assembly.</title>
        <authorList>
            <person name="Mayilraj S."/>
        </authorList>
    </citation>
    <scope>NUCLEOTIDE SEQUENCE [LARGE SCALE GENOMIC DNA]</scope>
    <source>
        <strain evidence="1 2">GDSW-R2A3</strain>
    </source>
</reference>
<evidence type="ECO:0000313" key="2">
    <source>
        <dbReference type="Proteomes" id="UP000215059"/>
    </source>
</evidence>
<keyword evidence="2" id="KW-1185">Reference proteome</keyword>
<proteinExistence type="predicted"/>
<organism evidence="1 2">
    <name type="scientific">Fictibacillus aquaticus</name>
    <dbReference type="NCBI Taxonomy" id="2021314"/>
    <lineage>
        <taxon>Bacteria</taxon>
        <taxon>Bacillati</taxon>
        <taxon>Bacillota</taxon>
        <taxon>Bacilli</taxon>
        <taxon>Bacillales</taxon>
        <taxon>Fictibacillaceae</taxon>
        <taxon>Fictibacillus</taxon>
    </lineage>
</organism>
<dbReference type="RefSeq" id="WP_094250436.1">
    <property type="nucleotide sequence ID" value="NZ_JBHLXL010000001.1"/>
</dbReference>
<dbReference type="AlphaFoldDB" id="A0A235FBS3"/>
<sequence length="110" mass="12123">MFETVNEYLGKLNNAEAYAALDEPGKVKAVFSAEELLKDHFPPSSLSDRVIALQVLYMLEGEDEEFSKYKRHGVKSFSTKGISVTFEGSGISPDVITILRPSRAGIGRLI</sequence>
<dbReference type="Proteomes" id="UP000215059">
    <property type="component" value="Unassembled WGS sequence"/>
</dbReference>
<comment type="caution">
    <text evidence="1">The sequence shown here is derived from an EMBL/GenBank/DDBJ whole genome shotgun (WGS) entry which is preliminary data.</text>
</comment>
<evidence type="ECO:0000313" key="1">
    <source>
        <dbReference type="EMBL" id="OYD58474.1"/>
    </source>
</evidence>
<accession>A0A235FBS3</accession>